<protein>
    <submittedName>
        <fullName evidence="2">Uncharacterized protein</fullName>
    </submittedName>
</protein>
<accession>A0A087SUC0</accession>
<sequence length="78" mass="7931">MKRPLANPDPIGRDEGGSTPPETPVALVPPCSVPNAPPPPRLSGTCQQAGTASRGEGSISLETSIAWVRECAAVTPGK</sequence>
<dbReference type="EMBL" id="KL662190">
    <property type="protein sequence ID" value="KFM29324.1"/>
    <property type="molecule type" value="Genomic_DNA"/>
</dbReference>
<evidence type="ECO:0000313" key="2">
    <source>
        <dbReference type="EMBL" id="KFM29324.1"/>
    </source>
</evidence>
<proteinExistence type="predicted"/>
<keyword evidence="3" id="KW-1185">Reference proteome</keyword>
<reference evidence="2 3" key="1">
    <citation type="journal article" date="2014" name="BMC Genomics">
        <title>Oil accumulation mechanisms of the oleaginous microalga Chlorella protothecoides revealed through its genome, transcriptomes, and proteomes.</title>
        <authorList>
            <person name="Gao C."/>
            <person name="Wang Y."/>
            <person name="Shen Y."/>
            <person name="Yan D."/>
            <person name="He X."/>
            <person name="Dai J."/>
            <person name="Wu Q."/>
        </authorList>
    </citation>
    <scope>NUCLEOTIDE SEQUENCE [LARGE SCALE GENOMIC DNA]</scope>
    <source>
        <strain evidence="2 3">0710</strain>
    </source>
</reference>
<organism evidence="2 3">
    <name type="scientific">Auxenochlorella protothecoides</name>
    <name type="common">Green microalga</name>
    <name type="synonym">Chlorella protothecoides</name>
    <dbReference type="NCBI Taxonomy" id="3075"/>
    <lineage>
        <taxon>Eukaryota</taxon>
        <taxon>Viridiplantae</taxon>
        <taxon>Chlorophyta</taxon>
        <taxon>core chlorophytes</taxon>
        <taxon>Trebouxiophyceae</taxon>
        <taxon>Chlorellales</taxon>
        <taxon>Chlorellaceae</taxon>
        <taxon>Auxenochlorella</taxon>
    </lineage>
</organism>
<dbReference type="Proteomes" id="UP000028924">
    <property type="component" value="Unassembled WGS sequence"/>
</dbReference>
<dbReference type="KEGG" id="apro:F751_5762"/>
<name>A0A087SUC0_AUXPR</name>
<dbReference type="RefSeq" id="XP_011402377.1">
    <property type="nucleotide sequence ID" value="XM_011404075.1"/>
</dbReference>
<feature type="region of interest" description="Disordered" evidence="1">
    <location>
        <begin position="1"/>
        <end position="57"/>
    </location>
</feature>
<gene>
    <name evidence="2" type="ORF">F751_5762</name>
</gene>
<feature type="compositionally biased region" description="Pro residues" evidence="1">
    <location>
        <begin position="31"/>
        <end position="41"/>
    </location>
</feature>
<dbReference type="AlphaFoldDB" id="A0A087SUC0"/>
<evidence type="ECO:0000313" key="3">
    <source>
        <dbReference type="Proteomes" id="UP000028924"/>
    </source>
</evidence>
<dbReference type="GeneID" id="23617153"/>
<evidence type="ECO:0000256" key="1">
    <source>
        <dbReference type="SAM" id="MobiDB-lite"/>
    </source>
</evidence>